<evidence type="ECO:0000256" key="4">
    <source>
        <dbReference type="SAM" id="MobiDB-lite"/>
    </source>
</evidence>
<dbReference type="PANTHER" id="PTHR47057:SF1">
    <property type="entry name" value="AFADIN_ALPHA-ACTININ-BINDING PROTEIN"/>
    <property type="match status" value="1"/>
</dbReference>
<keyword evidence="2 3" id="KW-0175">Coiled coil</keyword>
<feature type="region of interest" description="Disordered" evidence="4">
    <location>
        <begin position="1"/>
        <end position="32"/>
    </location>
</feature>
<evidence type="ECO:0000313" key="6">
    <source>
        <dbReference type="Proteomes" id="UP000789508"/>
    </source>
</evidence>
<comment type="caution">
    <text evidence="5">The sequence shown here is derived from an EMBL/GenBank/DDBJ whole genome shotgun (WGS) entry which is preliminary data.</text>
</comment>
<evidence type="ECO:0000256" key="2">
    <source>
        <dbReference type="ARBA" id="ARBA00023054"/>
    </source>
</evidence>
<gene>
    <name evidence="5" type="ORF">ALEPTO_LOCUS6183</name>
</gene>
<dbReference type="AlphaFoldDB" id="A0A9N9FUM4"/>
<keyword evidence="6" id="KW-1185">Reference proteome</keyword>
<dbReference type="Proteomes" id="UP000789508">
    <property type="component" value="Unassembled WGS sequence"/>
</dbReference>
<dbReference type="OrthoDB" id="312015at2759"/>
<name>A0A9N9FUM4_9GLOM</name>
<feature type="compositionally biased region" description="Basic and acidic residues" evidence="4">
    <location>
        <begin position="1"/>
        <end position="15"/>
    </location>
</feature>
<feature type="coiled-coil region" evidence="3">
    <location>
        <begin position="88"/>
        <end position="136"/>
    </location>
</feature>
<evidence type="ECO:0000313" key="5">
    <source>
        <dbReference type="EMBL" id="CAG8557482.1"/>
    </source>
</evidence>
<feature type="non-terminal residue" evidence="5">
    <location>
        <position position="1"/>
    </location>
</feature>
<evidence type="ECO:0000256" key="1">
    <source>
        <dbReference type="ARBA" id="ARBA00009291"/>
    </source>
</evidence>
<dbReference type="InterPro" id="IPR021622">
    <property type="entry name" value="Afadin/alpha-actinin-bd"/>
</dbReference>
<comment type="similarity">
    <text evidence="1">Belongs to the ADIP family.</text>
</comment>
<organism evidence="5 6">
    <name type="scientific">Ambispora leptoticha</name>
    <dbReference type="NCBI Taxonomy" id="144679"/>
    <lineage>
        <taxon>Eukaryota</taxon>
        <taxon>Fungi</taxon>
        <taxon>Fungi incertae sedis</taxon>
        <taxon>Mucoromycota</taxon>
        <taxon>Glomeromycotina</taxon>
        <taxon>Glomeromycetes</taxon>
        <taxon>Archaeosporales</taxon>
        <taxon>Ambisporaceae</taxon>
        <taxon>Ambispora</taxon>
    </lineage>
</organism>
<evidence type="ECO:0000256" key="3">
    <source>
        <dbReference type="SAM" id="Coils"/>
    </source>
</evidence>
<protein>
    <submittedName>
        <fullName evidence="5">9123_t:CDS:1</fullName>
    </submittedName>
</protein>
<dbReference type="Pfam" id="PF11559">
    <property type="entry name" value="ADIP"/>
    <property type="match status" value="1"/>
</dbReference>
<proteinExistence type="inferred from homology"/>
<dbReference type="EMBL" id="CAJVPS010002012">
    <property type="protein sequence ID" value="CAG8557482.1"/>
    <property type="molecule type" value="Genomic_DNA"/>
</dbReference>
<dbReference type="PANTHER" id="PTHR47057">
    <property type="entry name" value="AFADIN/ALPHA-ACTININ-BINDING"/>
    <property type="match status" value="1"/>
</dbReference>
<accession>A0A9N9FUM4</accession>
<sequence length="166" mass="19775">MEELDEYLKPSRKGEDEEEEDKENRENGNAHVIGDGLQNTIEYINQQLDIHGFPSPLKFFENTRENVTQVIHCILRMLQERQKDSGYREELNDQYRRLLSDHEMLSTNMKNLKTRLELSEREVDSLKSKLQWTEDKRRIEATKNRLLNDDLTKTKLQCQYTKTQTA</sequence>
<reference evidence="5" key="1">
    <citation type="submission" date="2021-06" db="EMBL/GenBank/DDBJ databases">
        <authorList>
            <person name="Kallberg Y."/>
            <person name="Tangrot J."/>
            <person name="Rosling A."/>
        </authorList>
    </citation>
    <scope>NUCLEOTIDE SEQUENCE</scope>
    <source>
        <strain evidence="5">FL130A</strain>
    </source>
</reference>